<organism evidence="11 12">
    <name type="scientific">Dipteronia sinensis</name>
    <dbReference type="NCBI Taxonomy" id="43782"/>
    <lineage>
        <taxon>Eukaryota</taxon>
        <taxon>Viridiplantae</taxon>
        <taxon>Streptophyta</taxon>
        <taxon>Embryophyta</taxon>
        <taxon>Tracheophyta</taxon>
        <taxon>Spermatophyta</taxon>
        <taxon>Magnoliopsida</taxon>
        <taxon>eudicotyledons</taxon>
        <taxon>Gunneridae</taxon>
        <taxon>Pentapetalae</taxon>
        <taxon>rosids</taxon>
        <taxon>malvids</taxon>
        <taxon>Sapindales</taxon>
        <taxon>Sapindaceae</taxon>
        <taxon>Hippocastanoideae</taxon>
        <taxon>Acereae</taxon>
        <taxon>Dipteronia</taxon>
    </lineage>
</organism>
<keyword evidence="3" id="KW-0677">Repeat</keyword>
<keyword evidence="2" id="KW-0433">Leucine-rich repeat</keyword>
<dbReference type="SUPFAM" id="SSF52540">
    <property type="entry name" value="P-loop containing nucleoside triphosphate hydrolases"/>
    <property type="match status" value="1"/>
</dbReference>
<dbReference type="InterPro" id="IPR055414">
    <property type="entry name" value="LRR_R13L4/SHOC2-like"/>
</dbReference>
<comment type="caution">
    <text evidence="11">The sequence shown here is derived from an EMBL/GenBank/DDBJ whole genome shotgun (WGS) entry which is preliminary data.</text>
</comment>
<dbReference type="InterPro" id="IPR002182">
    <property type="entry name" value="NB-ARC"/>
</dbReference>
<feature type="domain" description="Disease resistance protein At4g27190-like leucine-rich repeats" evidence="9">
    <location>
        <begin position="1222"/>
        <end position="1322"/>
    </location>
</feature>
<dbReference type="InterPro" id="IPR027417">
    <property type="entry name" value="P-loop_NTPase"/>
</dbReference>
<dbReference type="EMBL" id="JANJYJ010000006">
    <property type="protein sequence ID" value="KAK3204291.1"/>
    <property type="molecule type" value="Genomic_DNA"/>
</dbReference>
<evidence type="ECO:0000256" key="2">
    <source>
        <dbReference type="ARBA" id="ARBA00022614"/>
    </source>
</evidence>
<protein>
    <recommendedName>
        <fullName evidence="13">AAA+ ATPase domain-containing protein</fullName>
    </recommendedName>
</protein>
<evidence type="ECO:0000313" key="12">
    <source>
        <dbReference type="Proteomes" id="UP001281410"/>
    </source>
</evidence>
<dbReference type="GO" id="GO:0005524">
    <property type="term" value="F:ATP binding"/>
    <property type="evidence" value="ECO:0007669"/>
    <property type="project" value="UniProtKB-KW"/>
</dbReference>
<dbReference type="InterPro" id="IPR057135">
    <property type="entry name" value="At4g27190-like_LRR"/>
</dbReference>
<dbReference type="PANTHER" id="PTHR33463:SF143">
    <property type="entry name" value="NB-ARC DOMAIN-CONTAINING PROTEIN"/>
    <property type="match status" value="1"/>
</dbReference>
<dbReference type="Gene3D" id="3.40.50.300">
    <property type="entry name" value="P-loop containing nucleotide triphosphate hydrolases"/>
    <property type="match status" value="1"/>
</dbReference>
<keyword evidence="4" id="KW-0547">Nucleotide-binding</keyword>
<dbReference type="InterPro" id="IPR003591">
    <property type="entry name" value="Leu-rich_rpt_typical-subtyp"/>
</dbReference>
<dbReference type="Pfam" id="PF00931">
    <property type="entry name" value="NB-ARC"/>
    <property type="match status" value="1"/>
</dbReference>
<evidence type="ECO:0000259" key="10">
    <source>
        <dbReference type="Pfam" id="PF23598"/>
    </source>
</evidence>
<evidence type="ECO:0000256" key="7">
    <source>
        <dbReference type="SAM" id="MobiDB-lite"/>
    </source>
</evidence>
<evidence type="ECO:0000259" key="9">
    <source>
        <dbReference type="Pfam" id="PF23247"/>
    </source>
</evidence>
<evidence type="ECO:0000256" key="6">
    <source>
        <dbReference type="ARBA" id="ARBA00022840"/>
    </source>
</evidence>
<accession>A0AAE0A5A8</accession>
<dbReference type="PANTHER" id="PTHR33463">
    <property type="entry name" value="NB-ARC DOMAIN-CONTAINING PROTEIN-RELATED"/>
    <property type="match status" value="1"/>
</dbReference>
<dbReference type="Gene3D" id="3.80.10.10">
    <property type="entry name" value="Ribonuclease Inhibitor"/>
    <property type="match status" value="2"/>
</dbReference>
<evidence type="ECO:0000256" key="3">
    <source>
        <dbReference type="ARBA" id="ARBA00022737"/>
    </source>
</evidence>
<dbReference type="InterPro" id="IPR032675">
    <property type="entry name" value="LRR_dom_sf"/>
</dbReference>
<evidence type="ECO:0008006" key="13">
    <source>
        <dbReference type="Google" id="ProtNLM"/>
    </source>
</evidence>
<dbReference type="Proteomes" id="UP001281410">
    <property type="component" value="Unassembled WGS sequence"/>
</dbReference>
<sequence length="1368" mass="154873">MPIFSADMDFTWFGLKLGGAKRHERDFELLQRKMEYLYDVRDSVREEKVKELMLGTVQTRECKKWLNKEREIEGRLDDLLRFNKESSGGGVKYSCMKVPHEDLMTALDEVTYHLENSPMGDGSMACAPHRATKTLASLRIGARTSELVDKNNYVNQKRKTETKNESNLVHTQGKEAARRKEIPHGKSVPSLDEGTSVLAHEMSPGYMEPEAVVLKSVQYSSMAQSPDRGTEKVTSPRIGSKTYGQIEKTMIAKQRMKVDTKVEEARSLWKKDQREKQKDKLATPQDARSSVLAHEKNQRLEAFNFDVMSVAQSSATFGRKDKMTYALSDDSEVLDEFIHTPFTTSQPDADQVSVSTTETVAEDKMIFLSQTDTRPMKEYETQHTSETEGKLPLQVAGIVETSTDGNKRMLPIHEREFKTVPSLAEGERKIDVKQSVEPAYPVATSKEGPSDTTVAEPVTASPFRKKDKILAMTKAETENLFKSKGDEWLLGSNLDVKSSINRTVLKIFRCMNDVNARKIGVHGIGGIGKTSVLKALINYPKTKGIFDSIILVSVSRYWSIKNIQNELLRQLSLSREDSETDSQVAEKLFQVLSGKKFLLLLDDVWERIDIEAVGIPDPISGNGCKIVMTSRELNVCYDMDVIRVIEVEIMSKEEACELFSEQVGKVSDSPDIQPFVHAIVKGCGGVPLLTIVTGRALTEENNVTVWEHASRKFQLTGTATTYNTEDIIQLLKFSFDQLIDYDMKSCFLYCCLFSEVKIFEFIEHCIQEGLIDERRAGAHKRGLAIVNLLVRAFLVEITEGGDTIKMHDLIRDLALGILSSAAEGRQYLLGAYSRLREPLISGSSLSLRSLESPNNISLLIPEGPDQFLLRAGAGLTEPPLEEWKRAKMIFLMDNNLCTLPERPNCPDLLTLFLQRNYQLRVIPSSFFDFMTSLKVLNLSKTRVKSLPKALFQLKELQILILRHCERLFMLPSEVGCLECLEVLDLQGTEISKLPDEIGKLASLRHLEVSFYGSIDYSEYIKLPRELISTGIISRLHALETLSIVVHPGDQRWYENVKSVITEISNLMELSSLSFHFPQVEILELFLQKSIVWNAQRLTEFKFVVGQEVKSITSRVPNYVEFDYSQQGQCLRYVNGEKMPDAVLKILSHSSAFFLDHHLDICSLSNFGVNNINELKLCIISECPKIEKVVDSKELTTTVFPCLEYLSIHHLWNLKCIWEGIVPKGSFAGLKLLSVCACPKLKYVFRSSMIQFVPKLEELAIEDCPAIEEILLEGEITDSGGIMLPSLKKLTLHYLPGLVNIWKSAWPALEHISFYNCPKLKNIGMDSRSKQTIREIKAEKSWWDELEWEDTALQLHLQNRLFIIHEDDL</sequence>
<feature type="compositionally biased region" description="Basic and acidic residues" evidence="7">
    <location>
        <begin position="172"/>
        <end position="184"/>
    </location>
</feature>
<dbReference type="SMART" id="SM00369">
    <property type="entry name" value="LRR_TYP"/>
    <property type="match status" value="2"/>
</dbReference>
<dbReference type="Pfam" id="PF23247">
    <property type="entry name" value="LRR_RPS2"/>
    <property type="match status" value="1"/>
</dbReference>
<dbReference type="GO" id="GO:0043531">
    <property type="term" value="F:ADP binding"/>
    <property type="evidence" value="ECO:0007669"/>
    <property type="project" value="InterPro"/>
</dbReference>
<keyword evidence="6" id="KW-0067">ATP-binding</keyword>
<proteinExistence type="inferred from homology"/>
<keyword evidence="5" id="KW-0611">Plant defense</keyword>
<feature type="domain" description="NB-ARC" evidence="8">
    <location>
        <begin position="508"/>
        <end position="666"/>
    </location>
</feature>
<feature type="domain" description="Disease resistance R13L4/SHOC-2-like LRR" evidence="10">
    <location>
        <begin position="900"/>
        <end position="1120"/>
    </location>
</feature>
<feature type="region of interest" description="Disordered" evidence="7">
    <location>
        <begin position="267"/>
        <end position="291"/>
    </location>
</feature>
<evidence type="ECO:0000256" key="5">
    <source>
        <dbReference type="ARBA" id="ARBA00022821"/>
    </source>
</evidence>
<evidence type="ECO:0000256" key="4">
    <source>
        <dbReference type="ARBA" id="ARBA00022741"/>
    </source>
</evidence>
<evidence type="ECO:0000259" key="8">
    <source>
        <dbReference type="Pfam" id="PF00931"/>
    </source>
</evidence>
<dbReference type="Pfam" id="PF23598">
    <property type="entry name" value="LRR_14"/>
    <property type="match status" value="1"/>
</dbReference>
<dbReference type="GO" id="GO:0006952">
    <property type="term" value="P:defense response"/>
    <property type="evidence" value="ECO:0007669"/>
    <property type="project" value="UniProtKB-KW"/>
</dbReference>
<name>A0AAE0A5A8_9ROSI</name>
<dbReference type="Gene3D" id="1.10.8.430">
    <property type="entry name" value="Helical domain of apoptotic protease-activating factors"/>
    <property type="match status" value="1"/>
</dbReference>
<dbReference type="PRINTS" id="PR00364">
    <property type="entry name" value="DISEASERSIST"/>
</dbReference>
<dbReference type="InterPro" id="IPR042197">
    <property type="entry name" value="Apaf_helical"/>
</dbReference>
<reference evidence="11" key="1">
    <citation type="journal article" date="2023" name="Plant J.">
        <title>Genome sequences and population genomics provide insights into the demographic history, inbreeding, and mutation load of two 'living fossil' tree species of Dipteronia.</title>
        <authorList>
            <person name="Feng Y."/>
            <person name="Comes H.P."/>
            <person name="Chen J."/>
            <person name="Zhu S."/>
            <person name="Lu R."/>
            <person name="Zhang X."/>
            <person name="Li P."/>
            <person name="Qiu J."/>
            <person name="Olsen K.M."/>
            <person name="Qiu Y."/>
        </authorList>
    </citation>
    <scope>NUCLEOTIDE SEQUENCE</scope>
    <source>
        <strain evidence="11">NBL</strain>
    </source>
</reference>
<comment type="similarity">
    <text evidence="1">Belongs to the disease resistance NB-LRR family.</text>
</comment>
<dbReference type="FunFam" id="3.40.50.300:FF:001091">
    <property type="entry name" value="Probable disease resistance protein At1g61300"/>
    <property type="match status" value="1"/>
</dbReference>
<keyword evidence="12" id="KW-1185">Reference proteome</keyword>
<feature type="compositionally biased region" description="Basic and acidic residues" evidence="7">
    <location>
        <begin position="267"/>
        <end position="281"/>
    </location>
</feature>
<dbReference type="SUPFAM" id="SSF52058">
    <property type="entry name" value="L domain-like"/>
    <property type="match status" value="1"/>
</dbReference>
<gene>
    <name evidence="11" type="ORF">Dsin_018337</name>
</gene>
<evidence type="ECO:0000256" key="1">
    <source>
        <dbReference type="ARBA" id="ARBA00008894"/>
    </source>
</evidence>
<evidence type="ECO:0000313" key="11">
    <source>
        <dbReference type="EMBL" id="KAK3204291.1"/>
    </source>
</evidence>
<feature type="region of interest" description="Disordered" evidence="7">
    <location>
        <begin position="159"/>
        <end position="192"/>
    </location>
</feature>
<dbReference type="InterPro" id="IPR050905">
    <property type="entry name" value="Plant_NBS-LRR"/>
</dbReference>